<sequence>MDPRHYMYNDHTHGDSVTPSWRVKQREALFSVGVIQLKISGGEETHGPWLQRMSAGMHRA</sequence>
<reference evidence="1" key="2">
    <citation type="journal article" date="2015" name="Data Brief">
        <title>Shoot transcriptome of the giant reed, Arundo donax.</title>
        <authorList>
            <person name="Barrero R.A."/>
            <person name="Guerrero F.D."/>
            <person name="Moolhuijzen P."/>
            <person name="Goolsby J.A."/>
            <person name="Tidwell J."/>
            <person name="Bellgard S.E."/>
            <person name="Bellgard M.I."/>
        </authorList>
    </citation>
    <scope>NUCLEOTIDE SEQUENCE</scope>
    <source>
        <tissue evidence="1">Shoot tissue taken approximately 20 cm above the soil surface</tissue>
    </source>
</reference>
<protein>
    <submittedName>
        <fullName evidence="1">Uncharacterized protein</fullName>
    </submittedName>
</protein>
<dbReference type="AlphaFoldDB" id="A0A0A9D3J1"/>
<dbReference type="EMBL" id="GBRH01214766">
    <property type="protein sequence ID" value="JAD83129.1"/>
    <property type="molecule type" value="Transcribed_RNA"/>
</dbReference>
<reference evidence="1" key="1">
    <citation type="submission" date="2014-09" db="EMBL/GenBank/DDBJ databases">
        <authorList>
            <person name="Magalhaes I.L.F."/>
            <person name="Oliveira U."/>
            <person name="Santos F.R."/>
            <person name="Vidigal T.H.D.A."/>
            <person name="Brescovit A.D."/>
            <person name="Santos A.J."/>
        </authorList>
    </citation>
    <scope>NUCLEOTIDE SEQUENCE</scope>
    <source>
        <tissue evidence="1">Shoot tissue taken approximately 20 cm above the soil surface</tissue>
    </source>
</reference>
<accession>A0A0A9D3J1</accession>
<name>A0A0A9D3J1_ARUDO</name>
<evidence type="ECO:0000313" key="1">
    <source>
        <dbReference type="EMBL" id="JAD83129.1"/>
    </source>
</evidence>
<proteinExistence type="predicted"/>
<organism evidence="1">
    <name type="scientific">Arundo donax</name>
    <name type="common">Giant reed</name>
    <name type="synonym">Donax arundinaceus</name>
    <dbReference type="NCBI Taxonomy" id="35708"/>
    <lineage>
        <taxon>Eukaryota</taxon>
        <taxon>Viridiplantae</taxon>
        <taxon>Streptophyta</taxon>
        <taxon>Embryophyta</taxon>
        <taxon>Tracheophyta</taxon>
        <taxon>Spermatophyta</taxon>
        <taxon>Magnoliopsida</taxon>
        <taxon>Liliopsida</taxon>
        <taxon>Poales</taxon>
        <taxon>Poaceae</taxon>
        <taxon>PACMAD clade</taxon>
        <taxon>Arundinoideae</taxon>
        <taxon>Arundineae</taxon>
        <taxon>Arundo</taxon>
    </lineage>
</organism>